<keyword evidence="2" id="KW-1185">Reference proteome</keyword>
<dbReference type="KEGG" id="cbaa:SRAA_1473"/>
<dbReference type="OrthoDB" id="7366035at2"/>
<protein>
    <submittedName>
        <fullName evidence="1">Uncharacterized protein</fullName>
    </submittedName>
</protein>
<reference evidence="1 2" key="1">
    <citation type="journal article" date="2014" name="Nat. Commun.">
        <title>Physiological and genomic features of highly alkaliphilic hydrogen-utilizing Betaproteobacteria from a continental serpentinizing site.</title>
        <authorList>
            <person name="Suzuki S."/>
            <person name="Kuenen J.G."/>
            <person name="Schipper K."/>
            <person name="van der Velde S."/>
            <person name="Ishii S."/>
            <person name="Wu A."/>
            <person name="Sorokin D.Y."/>
            <person name="Tenney A."/>
            <person name="Meng X.Y."/>
            <person name="Morrill P.L."/>
            <person name="Kamagata Y."/>
            <person name="Muyzer G."/>
            <person name="Nealson K.H."/>
        </authorList>
    </citation>
    <scope>NUCLEOTIDE SEQUENCE [LARGE SCALE GENOMIC DNA]</scope>
    <source>
        <strain evidence="1 2">A1</strain>
    </source>
</reference>
<dbReference type="HOGENOM" id="CLU_1298040_0_0_4"/>
<name>A0A060NIX3_9BURK</name>
<dbReference type="Proteomes" id="UP000067461">
    <property type="component" value="Chromosome"/>
</dbReference>
<evidence type="ECO:0000313" key="1">
    <source>
        <dbReference type="EMBL" id="BAO81327.1"/>
    </source>
</evidence>
<organism evidence="1 2">
    <name type="scientific">Serpentinimonas raichei</name>
    <dbReference type="NCBI Taxonomy" id="1458425"/>
    <lineage>
        <taxon>Bacteria</taxon>
        <taxon>Pseudomonadati</taxon>
        <taxon>Pseudomonadota</taxon>
        <taxon>Betaproteobacteria</taxon>
        <taxon>Burkholderiales</taxon>
        <taxon>Comamonadaceae</taxon>
        <taxon>Serpentinimonas</taxon>
    </lineage>
</organism>
<accession>A0A060NIX3</accession>
<sequence length="212" mass="23940">MHWPQRPTLLAPDLIYDALQSRLHRFVGSSLHTKKRESSPINPQRPARHLAIPACSDGSPGLPCRFPVESLAHIAQLIDQDGMKMFSLAGKTFVDAISHPDNAAAETQARMIAVEPVMVGIPMVDLHLAAAAEDIAWRNGIEVPAWALDPKRFAPEPQFFGRNTKMQQFNVEYTPESWRRRNLFFGEVVLWTHRWGETLEQRMLKIQSGALL</sequence>
<dbReference type="AlphaFoldDB" id="A0A060NIX3"/>
<proteinExistence type="predicted"/>
<dbReference type="RefSeq" id="WP_144318731.1">
    <property type="nucleotide sequence ID" value="NZ_AP014568.1"/>
</dbReference>
<dbReference type="STRING" id="1458425.SRAA_1473"/>
<evidence type="ECO:0000313" key="2">
    <source>
        <dbReference type="Proteomes" id="UP000067461"/>
    </source>
</evidence>
<dbReference type="EMBL" id="AP014568">
    <property type="protein sequence ID" value="BAO81327.1"/>
    <property type="molecule type" value="Genomic_DNA"/>
</dbReference>
<gene>
    <name evidence="1" type="ORF">SRAA_1473</name>
</gene>